<dbReference type="EMBL" id="BPUB01000001">
    <property type="protein sequence ID" value="GJG58036.1"/>
    <property type="molecule type" value="Genomic_DNA"/>
</dbReference>
<keyword evidence="2" id="KW-1185">Reference proteome</keyword>
<evidence type="ECO:0000313" key="2">
    <source>
        <dbReference type="Proteomes" id="UP000825483"/>
    </source>
</evidence>
<comment type="caution">
    <text evidence="1">The sequence shown here is derived from an EMBL/GenBank/DDBJ whole genome shotgun (WGS) entry which is preliminary data.</text>
</comment>
<organism evidence="1 2">
    <name type="scientific">Prevotella lacticifex</name>
    <dbReference type="NCBI Taxonomy" id="2854755"/>
    <lineage>
        <taxon>Bacteria</taxon>
        <taxon>Pseudomonadati</taxon>
        <taxon>Bacteroidota</taxon>
        <taxon>Bacteroidia</taxon>
        <taxon>Bacteroidales</taxon>
        <taxon>Prevotellaceae</taxon>
        <taxon>Prevotella</taxon>
    </lineage>
</organism>
<gene>
    <name evidence="1" type="ORF">PRLR5076_08870</name>
</gene>
<reference evidence="1" key="1">
    <citation type="journal article" date="2022" name="Int. J. Syst. Evol. Microbiol.">
        <title>Prevotella lacticifex sp. nov., isolated from the rumen of cows.</title>
        <authorList>
            <person name="Shinkai T."/>
            <person name="Ikeyama N."/>
            <person name="Kumagai M."/>
            <person name="Ohmori H."/>
            <person name="Sakamoto M."/>
            <person name="Ohkuma M."/>
            <person name="Mitsumori M."/>
        </authorList>
    </citation>
    <scope>NUCLEOTIDE SEQUENCE</scope>
    <source>
        <strain evidence="1">R5076</strain>
    </source>
</reference>
<dbReference type="AlphaFoldDB" id="A0A9R1C8M5"/>
<protein>
    <submittedName>
        <fullName evidence="1">Uncharacterized protein</fullName>
    </submittedName>
</protein>
<sequence>MWAAIAAAKNIYSFGIGAVWACEMGRFAVQNGPDGRTKRAVLEREIDGMDKVLEDNGLERGAKERKGVNNLYIVVDALAEKPTPQNSRGAPPPLMDCR</sequence>
<dbReference type="Proteomes" id="UP000825483">
    <property type="component" value="Unassembled WGS sequence"/>
</dbReference>
<accession>A0A9R1C8M5</accession>
<proteinExistence type="predicted"/>
<name>A0A9R1C8M5_9BACT</name>
<evidence type="ECO:0000313" key="1">
    <source>
        <dbReference type="EMBL" id="GJG58036.1"/>
    </source>
</evidence>